<evidence type="ECO:0000313" key="2">
    <source>
        <dbReference type="Proteomes" id="UP001150055"/>
    </source>
</evidence>
<comment type="caution">
    <text evidence="1">The sequence shown here is derived from an EMBL/GenBank/DDBJ whole genome shotgun (WGS) entry which is preliminary data.</text>
</comment>
<dbReference type="NCBIfam" id="TIGR03661">
    <property type="entry name" value="T1SS_VCA0849"/>
    <property type="match status" value="1"/>
</dbReference>
<dbReference type="EMBL" id="JALNTG010000069">
    <property type="protein sequence ID" value="MDD9322220.1"/>
    <property type="molecule type" value="Genomic_DNA"/>
</dbReference>
<feature type="non-terminal residue" evidence="1">
    <location>
        <position position="1"/>
    </location>
</feature>
<dbReference type="NCBIfam" id="NF045619">
    <property type="entry name" value="adhes_GNV_Cterm"/>
    <property type="match status" value="4"/>
</dbReference>
<dbReference type="RefSeq" id="WP_274579386.1">
    <property type="nucleotide sequence ID" value="NZ_JALNTG010000069.1"/>
</dbReference>
<dbReference type="Gene3D" id="2.60.40.10">
    <property type="entry name" value="Immunoglobulins"/>
    <property type="match status" value="1"/>
</dbReference>
<dbReference type="InterPro" id="IPR055014">
    <property type="entry name" value="BapA_Bap-like_C"/>
</dbReference>
<name>A0AB35K7W0_9GAMM</name>
<dbReference type="Proteomes" id="UP001150055">
    <property type="component" value="Unassembled WGS sequence"/>
</dbReference>
<dbReference type="InterPro" id="IPR013783">
    <property type="entry name" value="Ig-like_fold"/>
</dbReference>
<proteinExistence type="predicted"/>
<gene>
    <name evidence="1" type="ORF">M0O54_19270</name>
</gene>
<evidence type="ECO:0000313" key="1">
    <source>
        <dbReference type="EMBL" id="MDD9322220.1"/>
    </source>
</evidence>
<dbReference type="Pfam" id="PF17963">
    <property type="entry name" value="Big_9"/>
    <property type="match status" value="2"/>
</dbReference>
<accession>A0AB35K7W0</accession>
<dbReference type="InterPro" id="IPR019960">
    <property type="entry name" value="T1SS_VCA0849"/>
</dbReference>
<reference evidence="1" key="1">
    <citation type="submission" date="2022-12" db="EMBL/GenBank/DDBJ databases">
        <title>Acinetobacter lactucae: Emerging opportunistic pathogenic species of genus Acinetobacter isolated from immunocompromised patients in clinical settings of India.</title>
        <authorList>
            <person name="Amar A.K."/>
            <person name="Sawant A.R."/>
            <person name="Meera M."/>
            <person name="Tomar A."/>
            <person name="Sistla S."/>
            <person name="Prashanth K."/>
        </authorList>
    </citation>
    <scope>NUCLEOTIDE SEQUENCE</scope>
    <source>
        <strain evidence="1">PKAL1828C</strain>
    </source>
</reference>
<protein>
    <submittedName>
        <fullName evidence="1">Type I secretion C-terminal target domain-containing protein</fullName>
    </submittedName>
</protein>
<organism evidence="1 2">
    <name type="scientific">Acinetobacter lactucae</name>
    <dbReference type="NCBI Taxonomy" id="1785128"/>
    <lineage>
        <taxon>Bacteria</taxon>
        <taxon>Pseudomonadati</taxon>
        <taxon>Pseudomonadota</taxon>
        <taxon>Gammaproteobacteria</taxon>
        <taxon>Moraxellales</taxon>
        <taxon>Moraxellaceae</taxon>
        <taxon>Acinetobacter</taxon>
        <taxon>Acinetobacter calcoaceticus/baumannii complex</taxon>
    </lineage>
</organism>
<sequence length="2004" mass="206413">ATAADPVTGQIVIHAEAVDAQGNIDVADADVTLTIDTTPQDLITAITVPEDLNGDGILNADELGTDGTFNAQVALGPDAIDGTVVNVNGTNYTVTAADLANGFITATLAATAADPVTGQIVIHAEAVDAQGNVDVADADVTVTLDVTPPDITTTVLAIDPVTADNILDATEAGGTVTLTGTLTNIPADAVTTGVVVTVNGVDYTATVDAVAGTWTVDVAGSGLAADTDLTVDATATFTDLAGNSSTLQDTQTYTLAGSITAFDNTDQAVLSPKPALVGDDVSLGSTSYLVLTSVAGLDLQLGGNSLGFTVADGHEGDVTFQYSGLIHAAVLSDYKLVVQKFNTATNQWESIHGDTDSSLISLHLLGIGTGNVPGAVLDGLDAGQYRAFLAYDGLLGLGVLGTLSATMDDYDLSVAGGYEIGNAEGNVITDPDPTTGQIDQVTPDTYVSSVNGHLIDADGETFAGTYGTITFYQDGSYVYVPNADGSGVGQTDVFTYTLTDSVTGATGQANLNIVFDSIRAADNLVEVELNPQYQLVGTETDSAFYGVLLNVGNIVDLQLLTVDTVDFNIAAGQEGVATFSFNSLIGASALGDYNVVLQKYNDATGQWEAVNGTGDRSLLNLTLLGTTPTAQIAGLTEGEYRAFLSFSGAVGGALAVTLNGSVDVYNPAVITGYDVVAAHGNLISDPNTNGDVDIATPNSIISEVNGVAVSASPTEIIGTHGTLLIYANGDYTYTPNADSAGLGQVDQFTYTLLDPASNTTSQATFYVHLDSKAVDMNWDAADPSQPATVTITAVDDAVNAAIAAEPHLIEDDRALGSASYLALLSLAGINLQAPLPFVNSTVEFNVGAGENGTATFEYSSLINEGALGDYQLVVQKFNTATNSWESITGSSEASLLNLSILGIGVNATPGVVVGGLDEGQYRAFMTYNGLYGKSILGTLSGTMDVYDPNQTDFTGLATEGNVITGLGVGTNADTVTGFTIVDSVTVNGVTTNVDPNTGTTIQGQYGTLQIFANGDYIYTPTNTNANLGLVDHFTYTLSDPLGGNISASLDFTIGNSAPVIAVDDLAVAVVNPEYLQLQNDVAVGSTTYLALLSLTDNFDFQAGGQSVNFTLTDATLNDVTFNYSALIDASLLADYVLVVQKFDTATNQWVAVNDTGDADLLSLAAFGGNSVTLEGLAAGQYRAYMTYAGGGVGVSLLGTLSVQKDEFDATNITGYSTQVAEGNVIHDIGLNGHADTASGFSTVTSVDFNGTAFAVNATGVTTIVGDHGTLSIYANGNYSYQPNGDAASLGQVDQFTYTLSDGVNTSQATLYLHIDSDAVDMTWNTSDPSQPAVITVTPVDAIDNVVSAGVDIVPQGELGVAVGSATYLALVGITENLNVSLLGTPSVAFTIDAGHEADVTFAYAPVLSLSLFNDYKVVLQQKGADGAWHNIDGGSSTGLLNIGLLGNGGIGVTVPDLGQGEYRAFMVYTGLGVGILGTMSVVKDDFDYTVAPTNTAVVADGNVLTDDVTTLTTQVTTVTSEVVGALPQTVGTDTVINGAYGTLVISTNGHYTYTPNTTDLSAIGKVDSFTYTIRDVLTGATDTATLHVQVGSPDVTIAWDAANPANDGVVQLTANPDNVVTTTDFSNAADLPVDVASPVVSVNLIGSNSVVSDQFVVGAGTVANIDLSAVYTAQPLASLLPTVSYVIQSWNGTAWVNTIYSGSQTALGSVATIQAGSVAFQDTVEHLAAGTYRVQYTLTGVSLGATSLDTNVSTTTVHLDTYRSDWISGNVLAGDNIGGVADTGILSHEGAKLQVWDNAQSAYVDAVGQTINTGNGVLIMQSNGEYEYRPNDVTTTTQLASTDSINYKIVSVTGGVESQSTLTIDLTHPDYNLLYSSTSANDTFTTGTGSDTVIYQVLNNVAIGNGGNTGGNGVDTWTDFHVGNVATDKQADLIDLRGLLDGAQTDANIGEYLNVTVSGGNTTIQIDRDGLTGLFPANNFTTLLVLQGVTTTETELLNNGQILY</sequence>